<dbReference type="InterPro" id="IPR025403">
    <property type="entry name" value="TgpA-like_C"/>
</dbReference>
<protein>
    <recommendedName>
        <fullName evidence="2">Protein-glutamine gamma-glutamyltransferase-like C-terminal domain-containing protein</fullName>
    </recommendedName>
</protein>
<sequence length="178" mass="18898">TRRRRTLLLDPRTPGRDTALAAWREILDTATDYGIPAAPEESARTFDRRLGKELAADAGPDAAAALARLRQDYEVAAYANPAAPLPHAASPAAPLPHSASPAAPLPHAATAYDGGPSGTAPSSAVSGSLPGRSPGNSPGDAGTRRWTDVETVTRALRTRGPWHQRLLDRLFPRSLFRR</sequence>
<dbReference type="Proteomes" id="UP000010729">
    <property type="component" value="Unassembled WGS sequence"/>
</dbReference>
<feature type="compositionally biased region" description="Low complexity" evidence="1">
    <location>
        <begin position="84"/>
        <end position="111"/>
    </location>
</feature>
<feature type="domain" description="Protein-glutamine gamma-glutamyltransferase-like C-terminal" evidence="2">
    <location>
        <begin position="22"/>
        <end position="88"/>
    </location>
</feature>
<feature type="non-terminal residue" evidence="3">
    <location>
        <position position="1"/>
    </location>
</feature>
<proteinExistence type="predicted"/>
<name>N1V012_9MICC</name>
<evidence type="ECO:0000256" key="1">
    <source>
        <dbReference type="SAM" id="MobiDB-lite"/>
    </source>
</evidence>
<evidence type="ECO:0000313" key="4">
    <source>
        <dbReference type="Proteomes" id="UP000010729"/>
    </source>
</evidence>
<dbReference type="Pfam" id="PF13559">
    <property type="entry name" value="DUF4129"/>
    <property type="match status" value="1"/>
</dbReference>
<dbReference type="AlphaFoldDB" id="N1V012"/>
<accession>N1V012</accession>
<evidence type="ECO:0000259" key="2">
    <source>
        <dbReference type="Pfam" id="PF13559"/>
    </source>
</evidence>
<organism evidence="3 4">
    <name type="scientific">Arthrobacter crystallopoietes BAB-32</name>
    <dbReference type="NCBI Taxonomy" id="1246476"/>
    <lineage>
        <taxon>Bacteria</taxon>
        <taxon>Bacillati</taxon>
        <taxon>Actinomycetota</taxon>
        <taxon>Actinomycetes</taxon>
        <taxon>Micrococcales</taxon>
        <taxon>Micrococcaceae</taxon>
        <taxon>Crystallibacter</taxon>
    </lineage>
</organism>
<reference evidence="3 4" key="1">
    <citation type="journal article" date="2013" name="Genome Announc.">
        <title>Draft Genome Sequence of Arthrobacter crystallopoietes Strain BAB-32, Revealing Genes for Bioremediation.</title>
        <authorList>
            <person name="Joshi M.N."/>
            <person name="Pandit A.S."/>
            <person name="Sharma A."/>
            <person name="Pandya R.V."/>
            <person name="Desai S.M."/>
            <person name="Saxena A.K."/>
            <person name="Bagatharia S.B."/>
        </authorList>
    </citation>
    <scope>NUCLEOTIDE SEQUENCE [LARGE SCALE GENOMIC DNA]</scope>
    <source>
        <strain evidence="3 4">BAB-32</strain>
    </source>
</reference>
<feature type="region of interest" description="Disordered" evidence="1">
    <location>
        <begin position="84"/>
        <end position="148"/>
    </location>
</feature>
<keyword evidence="4" id="KW-1185">Reference proteome</keyword>
<evidence type="ECO:0000313" key="3">
    <source>
        <dbReference type="EMBL" id="EMY35991.1"/>
    </source>
</evidence>
<comment type="caution">
    <text evidence="3">The sequence shown here is derived from an EMBL/GenBank/DDBJ whole genome shotgun (WGS) entry which is preliminary data.</text>
</comment>
<dbReference type="EMBL" id="ANPE02000054">
    <property type="protein sequence ID" value="EMY35991.1"/>
    <property type="molecule type" value="Genomic_DNA"/>
</dbReference>
<gene>
    <name evidence="3" type="ORF">D477_001444</name>
</gene>